<evidence type="ECO:0000256" key="1">
    <source>
        <dbReference type="SAM" id="Phobius"/>
    </source>
</evidence>
<feature type="transmembrane region" description="Helical" evidence="1">
    <location>
        <begin position="6"/>
        <end position="26"/>
    </location>
</feature>
<protein>
    <submittedName>
        <fullName evidence="2">Uncharacterized protein</fullName>
    </submittedName>
</protein>
<proteinExistence type="predicted"/>
<dbReference type="EMBL" id="LJXT01000015">
    <property type="protein sequence ID" value="KPQ19095.1"/>
    <property type="molecule type" value="Genomic_DNA"/>
</dbReference>
<accession>A0A0P7YE65</accession>
<organism evidence="2 3">
    <name type="scientific">Algoriphagus marincola HL-49</name>
    <dbReference type="NCBI Taxonomy" id="1305737"/>
    <lineage>
        <taxon>Bacteria</taxon>
        <taxon>Pseudomonadati</taxon>
        <taxon>Bacteroidota</taxon>
        <taxon>Cytophagia</taxon>
        <taxon>Cytophagales</taxon>
        <taxon>Cyclobacteriaceae</taxon>
        <taxon>Algoriphagus</taxon>
    </lineage>
</organism>
<dbReference type="STRING" id="1305737.GCA_000526355_01702"/>
<comment type="caution">
    <text evidence="2">The sequence shown here is derived from an EMBL/GenBank/DDBJ whole genome shotgun (WGS) entry which is preliminary data.</text>
</comment>
<dbReference type="AlphaFoldDB" id="A0A0P7YE65"/>
<evidence type="ECO:0000313" key="3">
    <source>
        <dbReference type="Proteomes" id="UP000050421"/>
    </source>
</evidence>
<keyword evidence="1" id="KW-0812">Transmembrane</keyword>
<dbReference type="PATRIC" id="fig|1305737.6.peg.1409"/>
<evidence type="ECO:0000313" key="2">
    <source>
        <dbReference type="EMBL" id="KPQ19095.1"/>
    </source>
</evidence>
<dbReference type="Proteomes" id="UP000050421">
    <property type="component" value="Unassembled WGS sequence"/>
</dbReference>
<keyword evidence="1" id="KW-0472">Membrane</keyword>
<gene>
    <name evidence="2" type="ORF">HLUCCX10_03830</name>
</gene>
<reference evidence="2 3" key="1">
    <citation type="submission" date="2015-09" db="EMBL/GenBank/DDBJ databases">
        <title>Identification and resolution of microdiversity through metagenomic sequencing of parallel consortia.</title>
        <authorList>
            <person name="Nelson W.C."/>
            <person name="Romine M.F."/>
            <person name="Lindemann S.R."/>
        </authorList>
    </citation>
    <scope>NUCLEOTIDE SEQUENCE [LARGE SCALE GENOMIC DNA]</scope>
    <source>
        <strain evidence="2">HL-49</strain>
    </source>
</reference>
<keyword evidence="1" id="KW-1133">Transmembrane helix</keyword>
<sequence length="158" mass="17799">MIGFLWSVFCLIFLIAFIFFFFKVFTLGMKQLSYKQRVLASPPLLIGVLSLFAALASTNQQTTSITPPDGYITKVKSIPYSTTNDLYVFYFAHRETGEILPHKSEAYLGGFTLGRRWNHFGVIPKEDSLQVTGSMIYSLMGLKFFSPGSEPLMVAIEE</sequence>
<name>A0A0P7YE65_9BACT</name>